<evidence type="ECO:0000259" key="1">
    <source>
        <dbReference type="Pfam" id="PF07486"/>
    </source>
</evidence>
<dbReference type="EMBL" id="JBHSQV010000026">
    <property type="protein sequence ID" value="MFC5985464.1"/>
    <property type="molecule type" value="Genomic_DNA"/>
</dbReference>
<sequence length="322" mass="36781">MHQLKRWSINLITLLVMTLVLSVYGQTATAQTSQPQWVINGESYTFSARPTVKDNRWNVPVREIAEKLQVHFRWDAEEGQLSMYSPLRDHIVLEPDRYVMQFNGKNYITDSAPFQKNGTMYMSARQAAELFHLKMQWDRNTNTIYLDALPAEQVQAGETWATVSAKLKINEQQLKKRNPQLTEQLAEGDEMKWIIPLMMKQELTNPNLTLLAKLIYAEAGHESYNGQLAVGNVILNRVEDPRFPDTIPQVIYARGQFTPALDGTLTELEPSKQSMKAAREAMLGVEVAGDALYFYNPKRNADNPFFKSLEVVVNIGSHRFSK</sequence>
<evidence type="ECO:0000313" key="4">
    <source>
        <dbReference type="Proteomes" id="UP001596250"/>
    </source>
</evidence>
<dbReference type="Gene3D" id="6.20.240.60">
    <property type="match status" value="1"/>
</dbReference>
<dbReference type="InterPro" id="IPR011105">
    <property type="entry name" value="Cell_wall_hydrolase_SleB"/>
</dbReference>
<dbReference type="Proteomes" id="UP001596250">
    <property type="component" value="Unassembled WGS sequence"/>
</dbReference>
<accession>A0ABW1IKE5</accession>
<protein>
    <submittedName>
        <fullName evidence="3">Cell wall hydrolase</fullName>
    </submittedName>
</protein>
<dbReference type="Pfam" id="PF07833">
    <property type="entry name" value="Cu_amine_oxidN1"/>
    <property type="match status" value="1"/>
</dbReference>
<keyword evidence="3" id="KW-0378">Hydrolase</keyword>
<dbReference type="SUPFAM" id="SSF55383">
    <property type="entry name" value="Copper amine oxidase, domain N"/>
    <property type="match status" value="1"/>
</dbReference>
<dbReference type="Gene3D" id="1.10.10.2520">
    <property type="entry name" value="Cell wall hydrolase SleB, domain 1"/>
    <property type="match status" value="1"/>
</dbReference>
<gene>
    <name evidence="3" type="ORF">ACFPXP_03295</name>
</gene>
<reference evidence="4" key="1">
    <citation type="journal article" date="2019" name="Int. J. Syst. Evol. Microbiol.">
        <title>The Global Catalogue of Microorganisms (GCM) 10K type strain sequencing project: providing services to taxonomists for standard genome sequencing and annotation.</title>
        <authorList>
            <consortium name="The Broad Institute Genomics Platform"/>
            <consortium name="The Broad Institute Genome Sequencing Center for Infectious Disease"/>
            <person name="Wu L."/>
            <person name="Ma J."/>
        </authorList>
    </citation>
    <scope>NUCLEOTIDE SEQUENCE [LARGE SCALE GENOMIC DNA]</scope>
    <source>
        <strain evidence="4">CCM 8749</strain>
    </source>
</reference>
<dbReference type="InterPro" id="IPR036582">
    <property type="entry name" value="Mao_N_sf"/>
</dbReference>
<evidence type="ECO:0000259" key="2">
    <source>
        <dbReference type="Pfam" id="PF07833"/>
    </source>
</evidence>
<dbReference type="GO" id="GO:0016787">
    <property type="term" value="F:hydrolase activity"/>
    <property type="evidence" value="ECO:0007669"/>
    <property type="project" value="UniProtKB-KW"/>
</dbReference>
<name>A0ABW1IKE5_9BACL</name>
<proteinExistence type="predicted"/>
<feature type="domain" description="Copper amine oxidase-like N-terminal" evidence="2">
    <location>
        <begin position="38"/>
        <end position="146"/>
    </location>
</feature>
<comment type="caution">
    <text evidence="3">The sequence shown here is derived from an EMBL/GenBank/DDBJ whole genome shotgun (WGS) entry which is preliminary data.</text>
</comment>
<feature type="domain" description="Cell wall hydrolase SleB" evidence="1">
    <location>
        <begin position="222"/>
        <end position="320"/>
    </location>
</feature>
<evidence type="ECO:0000313" key="3">
    <source>
        <dbReference type="EMBL" id="MFC5985464.1"/>
    </source>
</evidence>
<keyword evidence="4" id="KW-1185">Reference proteome</keyword>
<dbReference type="Pfam" id="PF07486">
    <property type="entry name" value="Hydrolase_2"/>
    <property type="match status" value="1"/>
</dbReference>
<dbReference type="InterPro" id="IPR012854">
    <property type="entry name" value="Cu_amine_oxidase-like_N"/>
</dbReference>
<dbReference type="InterPro" id="IPR042047">
    <property type="entry name" value="SleB_dom1"/>
</dbReference>
<dbReference type="RefSeq" id="WP_379892325.1">
    <property type="nucleotide sequence ID" value="NZ_CBCSCT010000050.1"/>
</dbReference>
<organism evidence="3 4">
    <name type="scientific">Marinicrinis lubricantis</name>
    <dbReference type="NCBI Taxonomy" id="2086470"/>
    <lineage>
        <taxon>Bacteria</taxon>
        <taxon>Bacillati</taxon>
        <taxon>Bacillota</taxon>
        <taxon>Bacilli</taxon>
        <taxon>Bacillales</taxon>
        <taxon>Paenibacillaceae</taxon>
    </lineage>
</organism>
<dbReference type="Gene3D" id="3.30.457.10">
    <property type="entry name" value="Copper amine oxidase-like, N-terminal domain"/>
    <property type="match status" value="1"/>
</dbReference>